<organism evidence="1 2">
    <name type="scientific">Botrytis fragariae</name>
    <dbReference type="NCBI Taxonomy" id="1964551"/>
    <lineage>
        <taxon>Eukaryota</taxon>
        <taxon>Fungi</taxon>
        <taxon>Dikarya</taxon>
        <taxon>Ascomycota</taxon>
        <taxon>Pezizomycotina</taxon>
        <taxon>Leotiomycetes</taxon>
        <taxon>Helotiales</taxon>
        <taxon>Sclerotiniaceae</taxon>
        <taxon>Botrytis</taxon>
    </lineage>
</organism>
<dbReference type="Proteomes" id="UP000531561">
    <property type="component" value="Unassembled WGS sequence"/>
</dbReference>
<evidence type="ECO:0000313" key="2">
    <source>
        <dbReference type="Proteomes" id="UP000531561"/>
    </source>
</evidence>
<keyword evidence="2" id="KW-1185">Reference proteome</keyword>
<comment type="caution">
    <text evidence="1">The sequence shown here is derived from an EMBL/GenBank/DDBJ whole genome shotgun (WGS) entry which is preliminary data.</text>
</comment>
<protein>
    <submittedName>
        <fullName evidence="1">Uncharacterized protein</fullName>
    </submittedName>
</protein>
<evidence type="ECO:0000313" key="1">
    <source>
        <dbReference type="EMBL" id="KAF5875745.1"/>
    </source>
</evidence>
<dbReference type="RefSeq" id="XP_037194691.1">
    <property type="nucleotide sequence ID" value="XM_037341834.1"/>
</dbReference>
<proteinExistence type="predicted"/>
<gene>
    <name evidence="1" type="ORF">Bfra_011508</name>
</gene>
<dbReference type="GeneID" id="59265526"/>
<name>A0A8H6EL03_9HELO</name>
<dbReference type="AlphaFoldDB" id="A0A8H6EL03"/>
<sequence>MSTLPNYACIGCTNTNDHQNCTTTPPSKNNSSQVFVGHTLGPIVYACRVFLLVHIRSSSSLEPFIGTGTKSFLASEARPQ</sequence>
<accession>A0A8H6EL03</accession>
<dbReference type="EMBL" id="JABFCT010000005">
    <property type="protein sequence ID" value="KAF5875745.1"/>
    <property type="molecule type" value="Genomic_DNA"/>
</dbReference>
<reference evidence="1 2" key="1">
    <citation type="journal article" date="2020" name="Phytopathology">
        <title>A high-quality genome resource of Botrytis fragariae, a new and rapidly spreading fungal pathogen causing strawberry gray mold in the U.S.A.</title>
        <authorList>
            <person name="Wu Y."/>
            <person name="Saski C.A."/>
            <person name="Schnabel G."/>
            <person name="Xiao S."/>
            <person name="Hu M."/>
        </authorList>
    </citation>
    <scope>NUCLEOTIDE SEQUENCE [LARGE SCALE GENOMIC DNA]</scope>
    <source>
        <strain evidence="1 2">BVB16</strain>
    </source>
</reference>